<keyword evidence="1" id="KW-0805">Transcription regulation</keyword>
<evidence type="ECO:0000313" key="7">
    <source>
        <dbReference type="EMBL" id="KAF5751052.1"/>
    </source>
</evidence>
<dbReference type="GO" id="GO:0003677">
    <property type="term" value="F:DNA binding"/>
    <property type="evidence" value="ECO:0007669"/>
    <property type="project" value="UniProtKB-KW"/>
</dbReference>
<feature type="compositionally biased region" description="Low complexity" evidence="5">
    <location>
        <begin position="1"/>
        <end position="14"/>
    </location>
</feature>
<dbReference type="InterPro" id="IPR036093">
    <property type="entry name" value="NAC_dom_sf"/>
</dbReference>
<reference evidence="7 8" key="1">
    <citation type="journal article" date="2020" name="Nat. Commun.">
        <title>Genome of Tripterygium wilfordii and identification of cytochrome P450 involved in triptolide biosynthesis.</title>
        <authorList>
            <person name="Tu L."/>
            <person name="Su P."/>
            <person name="Zhang Z."/>
            <person name="Gao L."/>
            <person name="Wang J."/>
            <person name="Hu T."/>
            <person name="Zhou J."/>
            <person name="Zhang Y."/>
            <person name="Zhao Y."/>
            <person name="Liu Y."/>
            <person name="Song Y."/>
            <person name="Tong Y."/>
            <person name="Lu Y."/>
            <person name="Yang J."/>
            <person name="Xu C."/>
            <person name="Jia M."/>
            <person name="Peters R.J."/>
            <person name="Huang L."/>
            <person name="Gao W."/>
        </authorList>
    </citation>
    <scope>NUCLEOTIDE SEQUENCE [LARGE SCALE GENOMIC DNA]</scope>
    <source>
        <strain evidence="8">cv. XIE 37</strain>
        <tissue evidence="7">Leaf</tissue>
    </source>
</reference>
<keyword evidence="2" id="KW-0238">DNA-binding</keyword>
<dbReference type="GO" id="GO:0006355">
    <property type="term" value="P:regulation of DNA-templated transcription"/>
    <property type="evidence" value="ECO:0007669"/>
    <property type="project" value="InterPro"/>
</dbReference>
<sequence length="206" mass="24448">MGSDSSASNSNSNSAPPPSLPPYLNVPPHISIMVCEGEEEYEIMLPLGYRFVPEDHELILFFLHKKILDRKISVNIIRDIDLYNHDPHELSEDEFKHGRMNNEAYYFTQIDPEYTTKSSQRRSTKSGFWRTIEEDEEIVHEEEVIGFKKTLVFHWRSNERRDWSSPWLMHEYRVNPESSQIESLDETAREKMDRYVLCRIKLDEHD</sequence>
<organism evidence="7 8">
    <name type="scientific">Tripterygium wilfordii</name>
    <name type="common">Thunder God vine</name>
    <dbReference type="NCBI Taxonomy" id="458696"/>
    <lineage>
        <taxon>Eukaryota</taxon>
        <taxon>Viridiplantae</taxon>
        <taxon>Streptophyta</taxon>
        <taxon>Embryophyta</taxon>
        <taxon>Tracheophyta</taxon>
        <taxon>Spermatophyta</taxon>
        <taxon>Magnoliopsida</taxon>
        <taxon>eudicotyledons</taxon>
        <taxon>Gunneridae</taxon>
        <taxon>Pentapetalae</taxon>
        <taxon>rosids</taxon>
        <taxon>fabids</taxon>
        <taxon>Celastrales</taxon>
        <taxon>Celastraceae</taxon>
        <taxon>Tripterygium</taxon>
    </lineage>
</organism>
<dbReference type="PANTHER" id="PTHR31719">
    <property type="entry name" value="NAC TRANSCRIPTION FACTOR 56"/>
    <property type="match status" value="1"/>
</dbReference>
<name>A0A7J7DXE9_TRIWF</name>
<dbReference type="InParanoid" id="A0A7J7DXE9"/>
<dbReference type="Proteomes" id="UP000593562">
    <property type="component" value="Unassembled WGS sequence"/>
</dbReference>
<dbReference type="SUPFAM" id="SSF101941">
    <property type="entry name" value="NAC domain"/>
    <property type="match status" value="1"/>
</dbReference>
<evidence type="ECO:0000259" key="6">
    <source>
        <dbReference type="PROSITE" id="PS51005"/>
    </source>
</evidence>
<accession>A0A7J7DXE9</accession>
<proteinExistence type="predicted"/>
<dbReference type="Pfam" id="PF02365">
    <property type="entry name" value="NAM"/>
    <property type="match status" value="1"/>
</dbReference>
<keyword evidence="3" id="KW-0804">Transcription</keyword>
<feature type="domain" description="NAC" evidence="6">
    <location>
        <begin position="45"/>
        <end position="203"/>
    </location>
</feature>
<dbReference type="InterPro" id="IPR003441">
    <property type="entry name" value="NAC-dom"/>
</dbReference>
<gene>
    <name evidence="7" type="ORF">HS088_TW02G00062</name>
</gene>
<evidence type="ECO:0000256" key="4">
    <source>
        <dbReference type="ARBA" id="ARBA00023242"/>
    </source>
</evidence>
<dbReference type="PROSITE" id="PS51005">
    <property type="entry name" value="NAC"/>
    <property type="match status" value="1"/>
</dbReference>
<keyword evidence="4" id="KW-0539">Nucleus</keyword>
<feature type="region of interest" description="Disordered" evidence="5">
    <location>
        <begin position="1"/>
        <end position="21"/>
    </location>
</feature>
<evidence type="ECO:0000256" key="3">
    <source>
        <dbReference type="ARBA" id="ARBA00023163"/>
    </source>
</evidence>
<protein>
    <submittedName>
        <fullName evidence="7">NAC transcription factor 25-like</fullName>
    </submittedName>
</protein>
<evidence type="ECO:0000256" key="2">
    <source>
        <dbReference type="ARBA" id="ARBA00023125"/>
    </source>
</evidence>
<dbReference type="AlphaFoldDB" id="A0A7J7DXE9"/>
<keyword evidence="8" id="KW-1185">Reference proteome</keyword>
<dbReference type="Gene3D" id="2.170.150.80">
    <property type="entry name" value="NAC domain"/>
    <property type="match status" value="1"/>
</dbReference>
<comment type="caution">
    <text evidence="7">The sequence shown here is derived from an EMBL/GenBank/DDBJ whole genome shotgun (WGS) entry which is preliminary data.</text>
</comment>
<evidence type="ECO:0000256" key="5">
    <source>
        <dbReference type="SAM" id="MobiDB-lite"/>
    </source>
</evidence>
<evidence type="ECO:0000313" key="8">
    <source>
        <dbReference type="Proteomes" id="UP000593562"/>
    </source>
</evidence>
<evidence type="ECO:0000256" key="1">
    <source>
        <dbReference type="ARBA" id="ARBA00023015"/>
    </source>
</evidence>
<dbReference type="PANTHER" id="PTHR31719:SF179">
    <property type="entry name" value="OS08G0148400 PROTEIN"/>
    <property type="match status" value="1"/>
</dbReference>
<dbReference type="EMBL" id="JAAARO010000002">
    <property type="protein sequence ID" value="KAF5751052.1"/>
    <property type="molecule type" value="Genomic_DNA"/>
</dbReference>